<protein>
    <submittedName>
        <fullName evidence="1">Uncharacterized protein</fullName>
    </submittedName>
</protein>
<organism evidence="1 2">
    <name type="scientific">Lyophyllum shimeji</name>
    <name type="common">Hon-shimeji</name>
    <name type="synonym">Tricholoma shimeji</name>
    <dbReference type="NCBI Taxonomy" id="47721"/>
    <lineage>
        <taxon>Eukaryota</taxon>
        <taxon>Fungi</taxon>
        <taxon>Dikarya</taxon>
        <taxon>Basidiomycota</taxon>
        <taxon>Agaricomycotina</taxon>
        <taxon>Agaricomycetes</taxon>
        <taxon>Agaricomycetidae</taxon>
        <taxon>Agaricales</taxon>
        <taxon>Tricholomatineae</taxon>
        <taxon>Lyophyllaceae</taxon>
        <taxon>Lyophyllum</taxon>
    </lineage>
</organism>
<proteinExistence type="predicted"/>
<keyword evidence="2" id="KW-1185">Reference proteome</keyword>
<dbReference type="OrthoDB" id="2950051at2759"/>
<reference evidence="1" key="1">
    <citation type="submission" date="2022-07" db="EMBL/GenBank/DDBJ databases">
        <title>The genome of Lyophyllum shimeji provides insight into the initial evolution of ectomycorrhizal fungal genome.</title>
        <authorList>
            <person name="Kobayashi Y."/>
            <person name="Shibata T."/>
            <person name="Hirakawa H."/>
            <person name="Shigenobu S."/>
            <person name="Nishiyama T."/>
            <person name="Yamada A."/>
            <person name="Hasebe M."/>
            <person name="Kawaguchi M."/>
        </authorList>
    </citation>
    <scope>NUCLEOTIDE SEQUENCE</scope>
    <source>
        <strain evidence="1">AT787</strain>
    </source>
</reference>
<dbReference type="AlphaFoldDB" id="A0A9P3UMW0"/>
<evidence type="ECO:0000313" key="2">
    <source>
        <dbReference type="Proteomes" id="UP001063166"/>
    </source>
</evidence>
<name>A0A9P3UMW0_LYOSH</name>
<gene>
    <name evidence="1" type="ORF">LshimejAT787_0901290</name>
</gene>
<evidence type="ECO:0000313" key="1">
    <source>
        <dbReference type="EMBL" id="GLB40914.1"/>
    </source>
</evidence>
<dbReference type="Proteomes" id="UP001063166">
    <property type="component" value="Unassembled WGS sequence"/>
</dbReference>
<accession>A0A9P3UMW0</accession>
<sequence>MLEALTSLALVCGEAEEAVELLTYVSACQLRHIAIEFSGELGTPELWNHLCRALAAHVSHSSLRRLQLANDFPVDEDGLEEVGAVKFDAIRPLLAFHGITSLNLNIPLGLDLDDPCLGELARAFPAVENLDLYKASVQHSPQATLAGIAACAEHYLRISEISLQVDAMKIKTTPSESPRVRPSDRRVRLDFYNSPINGPRAVASKLYKMFPKAVSASGCDKSEERSEMGLWDEVYDFVLRLGSGKLSADEESRGPNYF</sequence>
<dbReference type="EMBL" id="BRPK01000009">
    <property type="protein sequence ID" value="GLB40914.1"/>
    <property type="molecule type" value="Genomic_DNA"/>
</dbReference>
<comment type="caution">
    <text evidence="1">The sequence shown here is derived from an EMBL/GenBank/DDBJ whole genome shotgun (WGS) entry which is preliminary data.</text>
</comment>